<evidence type="ECO:0000313" key="2">
    <source>
        <dbReference type="EMBL" id="GFN74025.1"/>
    </source>
</evidence>
<sequence length="153" mass="16883">MKLSVTFTLFLVFNMMVNTMPVLSSGNFLGIYGNKPAGVKAGANSNLHKRAIEVKAGGAIEGKLQAAMSRQILTQSLSRANYTLLLPDWVRLGWSSSTVYRLCGEGDESVLHVLFEYRTNSCSIKTACYDYGSKHVAHLPLTSARPARTFRYE</sequence>
<dbReference type="EMBL" id="BLXT01000055">
    <property type="protein sequence ID" value="GFN74025.1"/>
    <property type="molecule type" value="Genomic_DNA"/>
</dbReference>
<evidence type="ECO:0000313" key="3">
    <source>
        <dbReference type="Proteomes" id="UP000735302"/>
    </source>
</evidence>
<dbReference type="AlphaFoldDB" id="A0AAV3XSU4"/>
<accession>A0AAV3XSU4</accession>
<evidence type="ECO:0000256" key="1">
    <source>
        <dbReference type="SAM" id="SignalP"/>
    </source>
</evidence>
<name>A0AAV3XSU4_9GAST</name>
<keyword evidence="1" id="KW-0732">Signal</keyword>
<organism evidence="2 3">
    <name type="scientific">Plakobranchus ocellatus</name>
    <dbReference type="NCBI Taxonomy" id="259542"/>
    <lineage>
        <taxon>Eukaryota</taxon>
        <taxon>Metazoa</taxon>
        <taxon>Spiralia</taxon>
        <taxon>Lophotrochozoa</taxon>
        <taxon>Mollusca</taxon>
        <taxon>Gastropoda</taxon>
        <taxon>Heterobranchia</taxon>
        <taxon>Euthyneura</taxon>
        <taxon>Panpulmonata</taxon>
        <taxon>Sacoglossa</taxon>
        <taxon>Placobranchoidea</taxon>
        <taxon>Plakobranchidae</taxon>
        <taxon>Plakobranchus</taxon>
    </lineage>
</organism>
<keyword evidence="3" id="KW-1185">Reference proteome</keyword>
<proteinExistence type="predicted"/>
<gene>
    <name evidence="2" type="ORF">PoB_000053100</name>
</gene>
<protein>
    <submittedName>
        <fullName evidence="2">Uncharacterized protein</fullName>
    </submittedName>
</protein>
<comment type="caution">
    <text evidence="2">The sequence shown here is derived from an EMBL/GenBank/DDBJ whole genome shotgun (WGS) entry which is preliminary data.</text>
</comment>
<feature type="chain" id="PRO_5043752578" evidence="1">
    <location>
        <begin position="20"/>
        <end position="153"/>
    </location>
</feature>
<reference evidence="2 3" key="1">
    <citation type="journal article" date="2021" name="Elife">
        <title>Chloroplast acquisition without the gene transfer in kleptoplastic sea slugs, Plakobranchus ocellatus.</title>
        <authorList>
            <person name="Maeda T."/>
            <person name="Takahashi S."/>
            <person name="Yoshida T."/>
            <person name="Shimamura S."/>
            <person name="Takaki Y."/>
            <person name="Nagai Y."/>
            <person name="Toyoda A."/>
            <person name="Suzuki Y."/>
            <person name="Arimoto A."/>
            <person name="Ishii H."/>
            <person name="Satoh N."/>
            <person name="Nishiyama T."/>
            <person name="Hasebe M."/>
            <person name="Maruyama T."/>
            <person name="Minagawa J."/>
            <person name="Obokata J."/>
            <person name="Shigenobu S."/>
        </authorList>
    </citation>
    <scope>NUCLEOTIDE SEQUENCE [LARGE SCALE GENOMIC DNA]</scope>
</reference>
<dbReference type="Proteomes" id="UP000735302">
    <property type="component" value="Unassembled WGS sequence"/>
</dbReference>
<feature type="signal peptide" evidence="1">
    <location>
        <begin position="1"/>
        <end position="19"/>
    </location>
</feature>